<keyword evidence="3" id="KW-0274">FAD</keyword>
<dbReference type="GO" id="GO:0004174">
    <property type="term" value="F:electron-transferring-flavoprotein dehydrogenase activity"/>
    <property type="evidence" value="ECO:0007669"/>
    <property type="project" value="TreeGrafter"/>
</dbReference>
<accession>C5M7H7</accession>
<dbReference type="PRINTS" id="PR00469">
    <property type="entry name" value="PNDRDTASEII"/>
</dbReference>
<reference evidence="6 7" key="1">
    <citation type="journal article" date="2009" name="Nature">
        <title>Evolution of pathogenicity and sexual reproduction in eight Candida genomes.</title>
        <authorList>
            <person name="Butler G."/>
            <person name="Rasmussen M.D."/>
            <person name="Lin M.F."/>
            <person name="Santos M.A."/>
            <person name="Sakthikumar S."/>
            <person name="Munro C.A."/>
            <person name="Rheinbay E."/>
            <person name="Grabherr M."/>
            <person name="Forche A."/>
            <person name="Reedy J.L."/>
            <person name="Agrafioti I."/>
            <person name="Arnaud M.B."/>
            <person name="Bates S."/>
            <person name="Brown A.J."/>
            <person name="Brunke S."/>
            <person name="Costanzo M.C."/>
            <person name="Fitzpatrick D.A."/>
            <person name="de Groot P.W."/>
            <person name="Harris D."/>
            <person name="Hoyer L.L."/>
            <person name="Hube B."/>
            <person name="Klis F.M."/>
            <person name="Kodira C."/>
            <person name="Lennard N."/>
            <person name="Logue M.E."/>
            <person name="Martin R."/>
            <person name="Neiman A.M."/>
            <person name="Nikolaou E."/>
            <person name="Quail M.A."/>
            <person name="Quinn J."/>
            <person name="Santos M.C."/>
            <person name="Schmitzberger F.F."/>
            <person name="Sherlock G."/>
            <person name="Shah P."/>
            <person name="Silverstein K.A."/>
            <person name="Skrzypek M.S."/>
            <person name="Soll D."/>
            <person name="Staggs R."/>
            <person name="Stansfield I."/>
            <person name="Stumpf M.P."/>
            <person name="Sudbery P.E."/>
            <person name="Srikantha T."/>
            <person name="Zeng Q."/>
            <person name="Berman J."/>
            <person name="Berriman M."/>
            <person name="Heitman J."/>
            <person name="Gow N.A."/>
            <person name="Lorenz M.C."/>
            <person name="Birren B.W."/>
            <person name="Kellis M."/>
            <person name="Cuomo C.A."/>
        </authorList>
    </citation>
    <scope>NUCLEOTIDE SEQUENCE [LARGE SCALE GENOMIC DNA]</scope>
    <source>
        <strain evidence="7">ATCC MYA-3404 / T1</strain>
    </source>
</reference>
<dbReference type="GO" id="GO:0005737">
    <property type="term" value="C:cytoplasm"/>
    <property type="evidence" value="ECO:0007669"/>
    <property type="project" value="TreeGrafter"/>
</dbReference>
<dbReference type="VEuPathDB" id="FungiDB:CTRG_01809"/>
<evidence type="ECO:0000256" key="3">
    <source>
        <dbReference type="ARBA" id="ARBA00022827"/>
    </source>
</evidence>
<feature type="domain" description="FAD/NAD(P)-binding" evidence="5">
    <location>
        <begin position="7"/>
        <end position="280"/>
    </location>
</feature>
<organism evidence="6 7">
    <name type="scientific">Candida tropicalis (strain ATCC MYA-3404 / T1)</name>
    <name type="common">Yeast</name>
    <dbReference type="NCBI Taxonomy" id="294747"/>
    <lineage>
        <taxon>Eukaryota</taxon>
        <taxon>Fungi</taxon>
        <taxon>Dikarya</taxon>
        <taxon>Ascomycota</taxon>
        <taxon>Saccharomycotina</taxon>
        <taxon>Pichiomycetes</taxon>
        <taxon>Debaryomycetaceae</taxon>
        <taxon>Candida/Lodderomyces clade</taxon>
        <taxon>Candida</taxon>
    </lineage>
</organism>
<gene>
    <name evidence="6" type="ORF">CTRG_01809</name>
</gene>
<evidence type="ECO:0000259" key="5">
    <source>
        <dbReference type="Pfam" id="PF07992"/>
    </source>
</evidence>
<dbReference type="Pfam" id="PF07992">
    <property type="entry name" value="Pyr_redox_2"/>
    <property type="match status" value="1"/>
</dbReference>
<dbReference type="SUPFAM" id="SSF51905">
    <property type="entry name" value="FAD/NAD(P)-binding domain"/>
    <property type="match status" value="2"/>
</dbReference>
<dbReference type="Gene3D" id="3.50.50.100">
    <property type="match status" value="1"/>
</dbReference>
<sequence>MTERNKKAIIIGGSYAGFLALKTLLKSSRVKLDITMISPSRMAYFNAAAPRLLVEPKLVEQTVYSIPESIKKLASGTIHQVNFYKGSVSKVNLDERLVAVGDNKLDYDNLIITSGARTKTAVFKLDNTRDEMYTLDAIKTLSSDIKKAHSIAVIGGGSTGVETASEIAYNSHDKKVTLFTGSSGPLSGLASSSMTSEATTKLKKLGIEIINDTLVDVDGKFIVFPDGTKREFDLIIESSGTIPNTEFLPKKVLNSFGLIETDEYLRVVGYPNVIAAGDVVGLGTGTIFNLKYDQEPVLVRTLEYEVLDDKSVKLRPYSQPTSFTSFTPIGKDGGVGMVFGWHAPNFLVRSLKSKDFMIPKSSSHFT</sequence>
<dbReference type="PANTHER" id="PTHR43735">
    <property type="entry name" value="APOPTOSIS-INDUCING FACTOR 1"/>
    <property type="match status" value="1"/>
</dbReference>
<dbReference type="GeneID" id="8300474"/>
<keyword evidence="2" id="KW-0285">Flavoprotein</keyword>
<evidence type="ECO:0000256" key="4">
    <source>
        <dbReference type="ARBA" id="ARBA00023002"/>
    </source>
</evidence>
<evidence type="ECO:0000256" key="1">
    <source>
        <dbReference type="ARBA" id="ARBA00006442"/>
    </source>
</evidence>
<dbReference type="InterPro" id="IPR036188">
    <property type="entry name" value="FAD/NAD-bd_sf"/>
</dbReference>
<name>C5M7H7_CANTT</name>
<protein>
    <recommendedName>
        <fullName evidence="5">FAD/NAD(P)-binding domain-containing protein</fullName>
    </recommendedName>
</protein>
<proteinExistence type="inferred from homology"/>
<dbReference type="PRINTS" id="PR00368">
    <property type="entry name" value="FADPNR"/>
</dbReference>
<dbReference type="GO" id="GO:0050660">
    <property type="term" value="F:flavin adenine dinucleotide binding"/>
    <property type="evidence" value="ECO:0007669"/>
    <property type="project" value="TreeGrafter"/>
</dbReference>
<dbReference type="RefSeq" id="XP_002547502.1">
    <property type="nucleotide sequence ID" value="XM_002547456.1"/>
</dbReference>
<keyword evidence="4" id="KW-0560">Oxidoreductase</keyword>
<comment type="similarity">
    <text evidence="1">Belongs to the FAD-dependent oxidoreductase family.</text>
</comment>
<dbReference type="Proteomes" id="UP000002037">
    <property type="component" value="Unassembled WGS sequence"/>
</dbReference>
<dbReference type="KEGG" id="ctp:CTRG_01809"/>
<dbReference type="PANTHER" id="PTHR43735:SF3">
    <property type="entry name" value="FERROPTOSIS SUPPRESSOR PROTEIN 1"/>
    <property type="match status" value="1"/>
</dbReference>
<dbReference type="HOGENOM" id="CLU_019845_6_2_1"/>
<dbReference type="eggNOG" id="KOG2495">
    <property type="taxonomic scope" value="Eukaryota"/>
</dbReference>
<dbReference type="STRING" id="294747.C5M7H7"/>
<dbReference type="InterPro" id="IPR023753">
    <property type="entry name" value="FAD/NAD-binding_dom"/>
</dbReference>
<keyword evidence="7" id="KW-1185">Reference proteome</keyword>
<dbReference type="OrthoDB" id="202203at2759"/>
<dbReference type="AlphaFoldDB" id="C5M7H7"/>
<evidence type="ECO:0000313" key="7">
    <source>
        <dbReference type="Proteomes" id="UP000002037"/>
    </source>
</evidence>
<evidence type="ECO:0000313" key="6">
    <source>
        <dbReference type="EMBL" id="EER34947.1"/>
    </source>
</evidence>
<dbReference type="EMBL" id="GG692396">
    <property type="protein sequence ID" value="EER34947.1"/>
    <property type="molecule type" value="Genomic_DNA"/>
</dbReference>
<evidence type="ECO:0000256" key="2">
    <source>
        <dbReference type="ARBA" id="ARBA00022630"/>
    </source>
</evidence>